<proteinExistence type="predicted"/>
<feature type="transmembrane region" description="Helical" evidence="6">
    <location>
        <begin position="307"/>
        <end position="328"/>
    </location>
</feature>
<name>A0A1G5K3K1_9FIRM</name>
<evidence type="ECO:0000256" key="2">
    <source>
        <dbReference type="ARBA" id="ARBA00022475"/>
    </source>
</evidence>
<evidence type="ECO:0000256" key="6">
    <source>
        <dbReference type="SAM" id="Phobius"/>
    </source>
</evidence>
<feature type="transmembrane region" description="Helical" evidence="6">
    <location>
        <begin position="275"/>
        <end position="295"/>
    </location>
</feature>
<feature type="transmembrane region" description="Helical" evidence="6">
    <location>
        <begin position="251"/>
        <end position="269"/>
    </location>
</feature>
<keyword evidence="2" id="KW-1003">Cell membrane</keyword>
<dbReference type="STRING" id="1120976.SAMN03080606_03231"/>
<comment type="subcellular location">
    <subcellularLocation>
        <location evidence="1">Cell membrane</location>
        <topology evidence="1">Multi-pass membrane protein</topology>
    </subcellularLocation>
</comment>
<dbReference type="Proteomes" id="UP000198636">
    <property type="component" value="Unassembled WGS sequence"/>
</dbReference>
<keyword evidence="5 6" id="KW-0472">Membrane</keyword>
<organism evidence="7 8">
    <name type="scientific">Alkaliphilus peptidifermentans DSM 18978</name>
    <dbReference type="NCBI Taxonomy" id="1120976"/>
    <lineage>
        <taxon>Bacteria</taxon>
        <taxon>Bacillati</taxon>
        <taxon>Bacillota</taxon>
        <taxon>Clostridia</taxon>
        <taxon>Peptostreptococcales</taxon>
        <taxon>Natronincolaceae</taxon>
        <taxon>Alkaliphilus</taxon>
    </lineage>
</organism>
<evidence type="ECO:0000313" key="8">
    <source>
        <dbReference type="Proteomes" id="UP000198636"/>
    </source>
</evidence>
<sequence>MKVKIPHAYVLIFYIIIALGLASYFIPAGNFNRQVDLDTGIEYVVPGTYRSVEASPVSPFKLFQAIPDGMMQAGDIVIFVLIIGGSFGIINATGTINKLISAVVRKNIGKETRVIPMVMIVFSLAGAILGMAEEVLPLYPIFITLALALGFDSITGVAMILLGTGSGFVAGFLNPFTTGIAQGIADIPLFSGMLFRLLCYLVIVSTTILYVYYYSIKIKKNPSLSPTFEQDKSRKRSFSTDGLPSLTKRDLIVVSIMLFFLGILVYGVFKKDFYVIEISTIFLIMGILCGIAGNLSSGRIALEFIKGSSNLVYGALIIGLAKGIMVVMEYGNIMDTFIFVLSKGIEGLPPMFSAVAMFVAQSVINLFISSGSGQAAVSMPIMTALADLSGVTRQTSVLAFQFGDGFSNVISPTSGYFMAALAIGRIQWKKWAKWMFPLFAIWCILGGVLLIIATIIEYGPY</sequence>
<feature type="transmembrane region" description="Helical" evidence="6">
    <location>
        <begin position="193"/>
        <end position="213"/>
    </location>
</feature>
<feature type="transmembrane region" description="Helical" evidence="6">
    <location>
        <begin position="114"/>
        <end position="132"/>
    </location>
</feature>
<dbReference type="OrthoDB" id="255482at2"/>
<feature type="transmembrane region" description="Helical" evidence="6">
    <location>
        <begin position="168"/>
        <end position="187"/>
    </location>
</feature>
<reference evidence="7 8" key="1">
    <citation type="submission" date="2016-10" db="EMBL/GenBank/DDBJ databases">
        <authorList>
            <person name="de Groot N.N."/>
        </authorList>
    </citation>
    <scope>NUCLEOTIDE SEQUENCE [LARGE SCALE GENOMIC DNA]</scope>
    <source>
        <strain evidence="7 8">DSM 18978</strain>
    </source>
</reference>
<dbReference type="AlphaFoldDB" id="A0A1G5K3K1"/>
<feature type="transmembrane region" description="Helical" evidence="6">
    <location>
        <begin position="348"/>
        <end position="368"/>
    </location>
</feature>
<dbReference type="PANTHER" id="PTHR43652:SF2">
    <property type="entry name" value="BASIC AMINO ACID ANTIPORTER YFCC-RELATED"/>
    <property type="match status" value="1"/>
</dbReference>
<evidence type="ECO:0000313" key="7">
    <source>
        <dbReference type="EMBL" id="SCY95235.1"/>
    </source>
</evidence>
<dbReference type="RefSeq" id="WP_091545591.1">
    <property type="nucleotide sequence ID" value="NZ_FMUS01000023.1"/>
</dbReference>
<feature type="transmembrane region" description="Helical" evidence="6">
    <location>
        <begin position="434"/>
        <end position="456"/>
    </location>
</feature>
<evidence type="ECO:0000256" key="5">
    <source>
        <dbReference type="ARBA" id="ARBA00023136"/>
    </source>
</evidence>
<feature type="transmembrane region" description="Helical" evidence="6">
    <location>
        <begin position="138"/>
        <end position="161"/>
    </location>
</feature>
<keyword evidence="8" id="KW-1185">Reference proteome</keyword>
<keyword evidence="4 6" id="KW-1133">Transmembrane helix</keyword>
<dbReference type="PANTHER" id="PTHR43652">
    <property type="entry name" value="BASIC AMINO ACID ANTIPORTER YFCC-RELATED"/>
    <property type="match status" value="1"/>
</dbReference>
<evidence type="ECO:0000256" key="4">
    <source>
        <dbReference type="ARBA" id="ARBA00022989"/>
    </source>
</evidence>
<feature type="transmembrane region" description="Helical" evidence="6">
    <location>
        <begin position="76"/>
        <end position="93"/>
    </location>
</feature>
<dbReference type="Pfam" id="PF03606">
    <property type="entry name" value="DcuC"/>
    <property type="match status" value="1"/>
</dbReference>
<dbReference type="EMBL" id="FMUS01000023">
    <property type="protein sequence ID" value="SCY95235.1"/>
    <property type="molecule type" value="Genomic_DNA"/>
</dbReference>
<feature type="transmembrane region" description="Helical" evidence="6">
    <location>
        <begin position="7"/>
        <end position="26"/>
    </location>
</feature>
<protein>
    <submittedName>
        <fullName evidence="7">Uncharacterized membrane protein YfcC, ion transporter superfamily</fullName>
    </submittedName>
</protein>
<accession>A0A1G5K3K1</accession>
<dbReference type="InterPro" id="IPR018385">
    <property type="entry name" value="C4_dicarb_anaerob_car-like"/>
</dbReference>
<dbReference type="InterPro" id="IPR051679">
    <property type="entry name" value="DASS-Related_Transporters"/>
</dbReference>
<gene>
    <name evidence="7" type="ORF">SAMN03080606_03231</name>
</gene>
<evidence type="ECO:0000256" key="1">
    <source>
        <dbReference type="ARBA" id="ARBA00004651"/>
    </source>
</evidence>
<evidence type="ECO:0000256" key="3">
    <source>
        <dbReference type="ARBA" id="ARBA00022692"/>
    </source>
</evidence>
<keyword evidence="3 6" id="KW-0812">Transmembrane</keyword>
<dbReference type="GO" id="GO:0005886">
    <property type="term" value="C:plasma membrane"/>
    <property type="evidence" value="ECO:0007669"/>
    <property type="project" value="UniProtKB-SubCell"/>
</dbReference>